<proteinExistence type="predicted"/>
<accession>A0A1B8U2Y2</accession>
<dbReference type="Gene3D" id="1.25.40.20">
    <property type="entry name" value="Ankyrin repeat-containing domain"/>
    <property type="match status" value="2"/>
</dbReference>
<dbReference type="OrthoDB" id="639983at2"/>
<dbReference type="AlphaFoldDB" id="A0A1B8U2Y2"/>
<dbReference type="PANTHER" id="PTHR24171">
    <property type="entry name" value="ANKYRIN REPEAT DOMAIN-CONTAINING PROTEIN 39-RELATED"/>
    <property type="match status" value="1"/>
</dbReference>
<protein>
    <submittedName>
        <fullName evidence="4">Uncharacterized protein</fullName>
    </submittedName>
</protein>
<keyword evidence="2 3" id="KW-0040">ANK repeat</keyword>
<keyword evidence="5" id="KW-1185">Reference proteome</keyword>
<reference evidence="5" key="1">
    <citation type="submission" date="2016-02" db="EMBL/GenBank/DDBJ databases">
        <title>Paenibacillus sp. LPB0068, isolated from Crassostrea gigas.</title>
        <authorList>
            <person name="Shin S.-K."/>
            <person name="Yi H."/>
        </authorList>
    </citation>
    <scope>NUCLEOTIDE SEQUENCE [LARGE SCALE GENOMIC DNA]</scope>
    <source>
        <strain evidence="5">KCTC 23969</strain>
    </source>
</reference>
<dbReference type="EMBL" id="LSFL01000017">
    <property type="protein sequence ID" value="OBY66240.1"/>
    <property type="molecule type" value="Genomic_DNA"/>
</dbReference>
<dbReference type="Proteomes" id="UP000092612">
    <property type="component" value="Unassembled WGS sequence"/>
</dbReference>
<name>A0A1B8U2Y2_9FLAO</name>
<evidence type="ECO:0000256" key="3">
    <source>
        <dbReference type="PROSITE-ProRule" id="PRU00023"/>
    </source>
</evidence>
<dbReference type="SUPFAM" id="SSF48403">
    <property type="entry name" value="Ankyrin repeat"/>
    <property type="match status" value="1"/>
</dbReference>
<organism evidence="4 5">
    <name type="scientific">Polaribacter reichenbachii</name>
    <dbReference type="NCBI Taxonomy" id="996801"/>
    <lineage>
        <taxon>Bacteria</taxon>
        <taxon>Pseudomonadati</taxon>
        <taxon>Bacteroidota</taxon>
        <taxon>Flavobacteriia</taxon>
        <taxon>Flavobacteriales</taxon>
        <taxon>Flavobacteriaceae</taxon>
    </lineage>
</organism>
<dbReference type="RefSeq" id="WP_068359587.1">
    <property type="nucleotide sequence ID" value="NZ_CP019337.1"/>
</dbReference>
<dbReference type="Pfam" id="PF12796">
    <property type="entry name" value="Ank_2"/>
    <property type="match status" value="1"/>
</dbReference>
<dbReference type="SMART" id="SM00248">
    <property type="entry name" value="ANK"/>
    <property type="match status" value="2"/>
</dbReference>
<evidence type="ECO:0000313" key="5">
    <source>
        <dbReference type="Proteomes" id="UP000092612"/>
    </source>
</evidence>
<keyword evidence="1" id="KW-0677">Repeat</keyword>
<comment type="caution">
    <text evidence="4">The sequence shown here is derived from an EMBL/GenBank/DDBJ whole genome shotgun (WGS) entry which is preliminary data.</text>
</comment>
<dbReference type="PROSITE" id="PS50088">
    <property type="entry name" value="ANK_REPEAT"/>
    <property type="match status" value="1"/>
</dbReference>
<dbReference type="InterPro" id="IPR002110">
    <property type="entry name" value="Ankyrin_rpt"/>
</dbReference>
<sequence>MNDFDDIIFNEQWDRVLEEISKDKSLIGQIEPYDLAWKRFQYQIAENGIEELVLPYGNFTDLLKLIEICKNQGLTGLNIPQATAFQQLDQIKILLNQGHEIDEQDFGERTGLLVAAALNDVQLVNFFIDNGAFVSFYDQDNLEAIDFTTSDEIKKILNKNNGRTKAQRQQDYDEYCDAREKLNVLREINLSFMKAAEKGDISQMEQALKNSSMDFMTLNFAYPINGWTALHFAAKNNDKRAFEFLVSKGIDTTKKNIDGLTALDLAKTLGNNEL</sequence>
<dbReference type="PANTHER" id="PTHR24171:SF8">
    <property type="entry name" value="BRCA1-ASSOCIATED RING DOMAIN PROTEIN 1"/>
    <property type="match status" value="1"/>
</dbReference>
<dbReference type="STRING" id="996801.BW723_15940"/>
<evidence type="ECO:0000256" key="2">
    <source>
        <dbReference type="ARBA" id="ARBA00023043"/>
    </source>
</evidence>
<dbReference type="InterPro" id="IPR036770">
    <property type="entry name" value="Ankyrin_rpt-contain_sf"/>
</dbReference>
<feature type="repeat" description="ANK" evidence="3">
    <location>
        <begin position="225"/>
        <end position="257"/>
    </location>
</feature>
<dbReference type="KEGG" id="prn:BW723_15940"/>
<dbReference type="GO" id="GO:0085020">
    <property type="term" value="P:protein K6-linked ubiquitination"/>
    <property type="evidence" value="ECO:0007669"/>
    <property type="project" value="TreeGrafter"/>
</dbReference>
<evidence type="ECO:0000256" key="1">
    <source>
        <dbReference type="ARBA" id="ARBA00022737"/>
    </source>
</evidence>
<dbReference type="PROSITE" id="PS50297">
    <property type="entry name" value="ANK_REP_REGION"/>
    <property type="match status" value="1"/>
</dbReference>
<dbReference type="GO" id="GO:0004842">
    <property type="term" value="F:ubiquitin-protein transferase activity"/>
    <property type="evidence" value="ECO:0007669"/>
    <property type="project" value="TreeGrafter"/>
</dbReference>
<evidence type="ECO:0000313" key="4">
    <source>
        <dbReference type="EMBL" id="OBY66240.1"/>
    </source>
</evidence>
<gene>
    <name evidence="4" type="ORF">LPB301_06995</name>
</gene>